<accession>A0ACC2PBL5</accession>
<evidence type="ECO:0000313" key="1">
    <source>
        <dbReference type="EMBL" id="KAJ8680826.1"/>
    </source>
</evidence>
<comment type="caution">
    <text evidence="1">The sequence shown here is derived from an EMBL/GenBank/DDBJ whole genome shotgun (WGS) entry which is preliminary data.</text>
</comment>
<name>A0ACC2PBL5_9HYME</name>
<gene>
    <name evidence="1" type="ORF">QAD02_016613</name>
</gene>
<dbReference type="EMBL" id="CM056742">
    <property type="protein sequence ID" value="KAJ8680826.1"/>
    <property type="molecule type" value="Genomic_DNA"/>
</dbReference>
<sequence length="106" mass="11864">MVLKCEQEELIFYNQFMELGLPPADGSNNNNNGNRVQIASNGPQPVDRRGVTEDDRIEDTSERSAQDTNAPTRVLNPIRNAQNYHEQASAQRANNRLEPAKLTVSI</sequence>
<dbReference type="Proteomes" id="UP001239111">
    <property type="component" value="Chromosome 2"/>
</dbReference>
<organism evidence="1 2">
    <name type="scientific">Eretmocerus hayati</name>
    <dbReference type="NCBI Taxonomy" id="131215"/>
    <lineage>
        <taxon>Eukaryota</taxon>
        <taxon>Metazoa</taxon>
        <taxon>Ecdysozoa</taxon>
        <taxon>Arthropoda</taxon>
        <taxon>Hexapoda</taxon>
        <taxon>Insecta</taxon>
        <taxon>Pterygota</taxon>
        <taxon>Neoptera</taxon>
        <taxon>Endopterygota</taxon>
        <taxon>Hymenoptera</taxon>
        <taxon>Apocrita</taxon>
        <taxon>Proctotrupomorpha</taxon>
        <taxon>Chalcidoidea</taxon>
        <taxon>Aphelinidae</taxon>
        <taxon>Aphelininae</taxon>
        <taxon>Eretmocerus</taxon>
    </lineage>
</organism>
<protein>
    <submittedName>
        <fullName evidence="1">Uncharacterized protein</fullName>
    </submittedName>
</protein>
<proteinExistence type="predicted"/>
<reference evidence="1" key="1">
    <citation type="submission" date="2023-04" db="EMBL/GenBank/DDBJ databases">
        <title>A chromosome-level genome assembly of the parasitoid wasp Eretmocerus hayati.</title>
        <authorList>
            <person name="Zhong Y."/>
            <person name="Liu S."/>
            <person name="Liu Y."/>
        </authorList>
    </citation>
    <scope>NUCLEOTIDE SEQUENCE</scope>
    <source>
        <strain evidence="1">ZJU_SS_LIU_2023</strain>
    </source>
</reference>
<evidence type="ECO:0000313" key="2">
    <source>
        <dbReference type="Proteomes" id="UP001239111"/>
    </source>
</evidence>
<keyword evidence="2" id="KW-1185">Reference proteome</keyword>